<dbReference type="Pfam" id="PF08011">
    <property type="entry name" value="PDDEXK_9"/>
    <property type="match status" value="1"/>
</dbReference>
<dbReference type="AlphaFoldDB" id="A0A1W1HA64"/>
<dbReference type="PANTHER" id="PTHR34825:SF1">
    <property type="entry name" value="AAA-ATPASE-LIKE DOMAIN-CONTAINING PROTEIN"/>
    <property type="match status" value="1"/>
</dbReference>
<gene>
    <name evidence="1" type="ORF">MTBBW1_1770025</name>
</gene>
<dbReference type="Proteomes" id="UP000191931">
    <property type="component" value="Unassembled WGS sequence"/>
</dbReference>
<name>A0A1W1HA64_9BACT</name>
<organism evidence="1 2">
    <name type="scientific">Desulfamplus magnetovallimortis</name>
    <dbReference type="NCBI Taxonomy" id="1246637"/>
    <lineage>
        <taxon>Bacteria</taxon>
        <taxon>Pseudomonadati</taxon>
        <taxon>Thermodesulfobacteriota</taxon>
        <taxon>Desulfobacteria</taxon>
        <taxon>Desulfobacterales</taxon>
        <taxon>Desulfobacteraceae</taxon>
        <taxon>Desulfamplus</taxon>
    </lineage>
</organism>
<accession>A0A1W1HA64</accession>
<dbReference type="EMBL" id="FWEV01000087">
    <property type="protein sequence ID" value="SLM29367.1"/>
    <property type="molecule type" value="Genomic_DNA"/>
</dbReference>
<evidence type="ECO:0000313" key="2">
    <source>
        <dbReference type="Proteomes" id="UP000191931"/>
    </source>
</evidence>
<sequence>MLSRYLKQEELEKFIETIRSIYAFIPYTLEIKRDEAYFHTPFYLMVSASGVITRSEVLTCDGRIDLVMEFNDKVFIIEFKCNQSAEVALKHIVDKKYHLPYMQGKKKIFIVGINFNSNTGNIDDWQHEALLNDT</sequence>
<dbReference type="PANTHER" id="PTHR34825">
    <property type="entry name" value="CONSERVED PROTEIN, WITH A WEAK D-GALACTARATE DEHYDRATASE/ALTRONATE HYDROLASE DOMAIN"/>
    <property type="match status" value="1"/>
</dbReference>
<protein>
    <recommendedName>
        <fullName evidence="3">AAA-ATPase-like domain-containing protein</fullName>
    </recommendedName>
</protein>
<dbReference type="OrthoDB" id="9776605at2"/>
<dbReference type="InterPro" id="IPR012547">
    <property type="entry name" value="PDDEXK_9"/>
</dbReference>
<dbReference type="STRING" id="1246637.MTBBW1_1770025"/>
<evidence type="ECO:0000313" key="1">
    <source>
        <dbReference type="EMBL" id="SLM29367.1"/>
    </source>
</evidence>
<keyword evidence="2" id="KW-1185">Reference proteome</keyword>
<dbReference type="RefSeq" id="WP_080806303.1">
    <property type="nucleotide sequence ID" value="NZ_LT828553.1"/>
</dbReference>
<reference evidence="1 2" key="1">
    <citation type="submission" date="2017-03" db="EMBL/GenBank/DDBJ databases">
        <authorList>
            <person name="Afonso C.L."/>
            <person name="Miller P.J."/>
            <person name="Scott M.A."/>
            <person name="Spackman E."/>
            <person name="Goraichik I."/>
            <person name="Dimitrov K.M."/>
            <person name="Suarez D.L."/>
            <person name="Swayne D.E."/>
        </authorList>
    </citation>
    <scope>NUCLEOTIDE SEQUENCE [LARGE SCALE GENOMIC DNA]</scope>
    <source>
        <strain evidence="1">PRJEB14757</strain>
    </source>
</reference>
<evidence type="ECO:0008006" key="3">
    <source>
        <dbReference type="Google" id="ProtNLM"/>
    </source>
</evidence>
<proteinExistence type="predicted"/>